<evidence type="ECO:0000313" key="1">
    <source>
        <dbReference type="EMBL" id="PKV15421.1"/>
    </source>
</evidence>
<accession>A0ABX4RFZ5</accession>
<dbReference type="EMBL" id="PHKW01000009">
    <property type="protein sequence ID" value="PKV15421.1"/>
    <property type="molecule type" value="Genomic_DNA"/>
</dbReference>
<reference evidence="1 2" key="1">
    <citation type="submission" date="2017-11" db="EMBL/GenBank/DDBJ databases">
        <title>Xanthomonas prunicola sp. nov., a novel pathogen that affects nectarine (Prunus persica var. nectarine) trees.</title>
        <authorList>
            <person name="Lopez M."/>
            <person name="Lopez-Soriano P."/>
            <person name="Garita-Cambronero J."/>
            <person name="Beltran C."/>
            <person name="Taghouti G."/>
            <person name="Portier P."/>
            <person name="Cubero J."/>
            <person name="Fischer-Le Saux M."/>
            <person name="Marco-Noales E."/>
        </authorList>
    </citation>
    <scope>NUCLEOTIDE SEQUENCE [LARGE SCALE GENOMIC DNA]</scope>
    <source>
        <strain evidence="1 2">CFBP8354</strain>
    </source>
</reference>
<gene>
    <name evidence="1" type="ORF">XpruCFBP8354_19690</name>
</gene>
<comment type="caution">
    <text evidence="1">The sequence shown here is derived from an EMBL/GenBank/DDBJ whole genome shotgun (WGS) entry which is preliminary data.</text>
</comment>
<name>A0ABX4RFZ5_9XANT</name>
<protein>
    <submittedName>
        <fullName evidence="1">Uncharacterized protein</fullName>
    </submittedName>
</protein>
<sequence>MLGAATGFRSCGHSTCCFSLKDSNWRLGLNRCPSGLMRSLHLCVRKKKRVDSDATIENFEQ</sequence>
<organism evidence="1 2">
    <name type="scientific">Xanthomonas prunicola</name>
    <dbReference type="NCBI Taxonomy" id="2053930"/>
    <lineage>
        <taxon>Bacteria</taxon>
        <taxon>Pseudomonadati</taxon>
        <taxon>Pseudomonadota</taxon>
        <taxon>Gammaproteobacteria</taxon>
        <taxon>Lysobacterales</taxon>
        <taxon>Lysobacteraceae</taxon>
        <taxon>Xanthomonas</taxon>
    </lineage>
</organism>
<keyword evidence="2" id="KW-1185">Reference proteome</keyword>
<dbReference type="Proteomes" id="UP000233748">
    <property type="component" value="Unassembled WGS sequence"/>
</dbReference>
<proteinExistence type="predicted"/>
<evidence type="ECO:0000313" key="2">
    <source>
        <dbReference type="Proteomes" id="UP000233748"/>
    </source>
</evidence>